<proteinExistence type="predicted"/>
<dbReference type="AlphaFoldDB" id="A0AAJ2U5X4"/>
<comment type="caution">
    <text evidence="2">The sequence shown here is derived from an EMBL/GenBank/DDBJ whole genome shotgun (WGS) entry which is preliminary data.</text>
</comment>
<keyword evidence="1" id="KW-0472">Membrane</keyword>
<keyword evidence="1" id="KW-1133">Transmembrane helix</keyword>
<sequence length="68" mass="7431">MIFSSIGISIVTIFFGLNSVAWMALILVALSGLMDQIKGITFNTYLQKEAHPDDLPKIYSAQNALVSL</sequence>
<evidence type="ECO:0000256" key="1">
    <source>
        <dbReference type="SAM" id="Phobius"/>
    </source>
</evidence>
<dbReference type="Proteomes" id="UP001285636">
    <property type="component" value="Unassembled WGS sequence"/>
</dbReference>
<gene>
    <name evidence="2" type="ORF">RYX45_23725</name>
</gene>
<evidence type="ECO:0000313" key="2">
    <source>
        <dbReference type="EMBL" id="MDV2888177.1"/>
    </source>
</evidence>
<feature type="non-terminal residue" evidence="2">
    <location>
        <position position="68"/>
    </location>
</feature>
<accession>A0AAJ2U5X4</accession>
<organism evidence="2 3">
    <name type="scientific">Alkalihalophilus pseudofirmus</name>
    <name type="common">Bacillus pseudofirmus</name>
    <dbReference type="NCBI Taxonomy" id="79885"/>
    <lineage>
        <taxon>Bacteria</taxon>
        <taxon>Bacillati</taxon>
        <taxon>Bacillota</taxon>
        <taxon>Bacilli</taxon>
        <taxon>Bacillales</taxon>
        <taxon>Bacillaceae</taxon>
        <taxon>Alkalihalophilus</taxon>
    </lineage>
</organism>
<dbReference type="EMBL" id="JAWJAY010001041">
    <property type="protein sequence ID" value="MDV2888177.1"/>
    <property type="molecule type" value="Genomic_DNA"/>
</dbReference>
<name>A0AAJ2U5X4_ALKPS</name>
<reference evidence="2" key="1">
    <citation type="submission" date="2023-10" db="EMBL/GenBank/DDBJ databases">
        <title>Screening of Alkalihalophilus pseudofirmusBZ-TG-HK211 and Its Alleviation of Salt Stress on Rapeseed Growth.</title>
        <authorList>
            <person name="Zhao B."/>
            <person name="Guo T."/>
        </authorList>
    </citation>
    <scope>NUCLEOTIDE SEQUENCE</scope>
    <source>
        <strain evidence="2">BZ-TG-HK211</strain>
    </source>
</reference>
<keyword evidence="1" id="KW-0812">Transmembrane</keyword>
<protein>
    <submittedName>
        <fullName evidence="2">MFS transporter</fullName>
    </submittedName>
</protein>
<evidence type="ECO:0000313" key="3">
    <source>
        <dbReference type="Proteomes" id="UP001285636"/>
    </source>
</evidence>
<feature type="transmembrane region" description="Helical" evidence="1">
    <location>
        <begin position="6"/>
        <end position="30"/>
    </location>
</feature>